<gene>
    <name evidence="3" type="ORF">SK069_09850</name>
</gene>
<reference evidence="3 4" key="1">
    <citation type="submission" date="2023-11" db="EMBL/GenBank/DDBJ databases">
        <authorList>
            <person name="Xu M."/>
            <person name="Jiang T."/>
        </authorList>
    </citation>
    <scope>NUCLEOTIDE SEQUENCE [LARGE SCALE GENOMIC DNA]</scope>
    <source>
        <strain evidence="3 4">SD</strain>
    </source>
</reference>
<dbReference type="PANTHER" id="PTHR35273">
    <property type="entry name" value="ALPHA-1,4 POLYGALACTOSAMINIDASE, PUTATIVE (AFU_ORTHOLOGUE AFUA_3G07890)-RELATED"/>
    <property type="match status" value="1"/>
</dbReference>
<organism evidence="3 4">
    <name type="scientific">Patulibacter brassicae</name>
    <dbReference type="NCBI Taxonomy" id="1705717"/>
    <lineage>
        <taxon>Bacteria</taxon>
        <taxon>Bacillati</taxon>
        <taxon>Actinomycetota</taxon>
        <taxon>Thermoleophilia</taxon>
        <taxon>Solirubrobacterales</taxon>
        <taxon>Patulibacteraceae</taxon>
        <taxon>Patulibacter</taxon>
    </lineage>
</organism>
<accession>A0ABU4VLC3</accession>
<dbReference type="Pfam" id="PF03537">
    <property type="entry name" value="Glyco_hydro_114"/>
    <property type="match status" value="1"/>
</dbReference>
<dbReference type="EMBL" id="JAXAVX010000004">
    <property type="protein sequence ID" value="MDX8151894.1"/>
    <property type="molecule type" value="Genomic_DNA"/>
</dbReference>
<evidence type="ECO:0000313" key="4">
    <source>
        <dbReference type="Proteomes" id="UP001277761"/>
    </source>
</evidence>
<keyword evidence="1" id="KW-0732">Signal</keyword>
<feature type="domain" description="Glycoside-hydrolase family GH114 TIM-barrel" evidence="2">
    <location>
        <begin position="50"/>
        <end position="266"/>
    </location>
</feature>
<dbReference type="SUPFAM" id="SSF51445">
    <property type="entry name" value="(Trans)glycosidases"/>
    <property type="match status" value="1"/>
</dbReference>
<proteinExistence type="predicted"/>
<dbReference type="InterPro" id="IPR004352">
    <property type="entry name" value="GH114_TIM-barrel"/>
</dbReference>
<name>A0ABU4VLC3_9ACTN</name>
<protein>
    <submittedName>
        <fullName evidence="3">Endo alpha-1,4 polygalactosaminidase</fullName>
    </submittedName>
</protein>
<comment type="caution">
    <text evidence="3">The sequence shown here is derived from an EMBL/GenBank/DDBJ whole genome shotgun (WGS) entry which is preliminary data.</text>
</comment>
<feature type="chain" id="PRO_5047455519" evidence="1">
    <location>
        <begin position="31"/>
        <end position="274"/>
    </location>
</feature>
<sequence>MRRVPFPVLLLLAATAFAGLLGRSPAPALAAERPVACDGCWTPRTTTRPWQIQLAGRTVTRVAAPIVELDCDEASATTVRTLRRRGHRVLGYFSAGSTESYRADADRFPAAVVGKVYDGWPQERWLDVRRLDVLLPIMRDRIATCARKGFDGVDPDNVNGHENPTGFPISADDQVRFDRAIADEAHRQGLAVVLKNTGSLVPRLVDWFDGAVVESCFRYRECGAYAPFVRRGRPVLAIEYRRAGLRSCADARRRGISLIVKRRSLSAVRWTCPR</sequence>
<dbReference type="PANTHER" id="PTHR35273:SF2">
    <property type="entry name" value="ALPHA-GALACTOSIDASE"/>
    <property type="match status" value="1"/>
</dbReference>
<dbReference type="Gene3D" id="3.20.20.70">
    <property type="entry name" value="Aldolase class I"/>
    <property type="match status" value="1"/>
</dbReference>
<evidence type="ECO:0000256" key="1">
    <source>
        <dbReference type="SAM" id="SignalP"/>
    </source>
</evidence>
<dbReference type="InterPro" id="IPR017853">
    <property type="entry name" value="GH"/>
</dbReference>
<dbReference type="Proteomes" id="UP001277761">
    <property type="component" value="Unassembled WGS sequence"/>
</dbReference>
<evidence type="ECO:0000313" key="3">
    <source>
        <dbReference type="EMBL" id="MDX8151894.1"/>
    </source>
</evidence>
<dbReference type="RefSeq" id="WP_319954049.1">
    <property type="nucleotide sequence ID" value="NZ_JAXAVX010000004.1"/>
</dbReference>
<keyword evidence="4" id="KW-1185">Reference proteome</keyword>
<dbReference type="InterPro" id="IPR013785">
    <property type="entry name" value="Aldolase_TIM"/>
</dbReference>
<evidence type="ECO:0000259" key="2">
    <source>
        <dbReference type="Pfam" id="PF03537"/>
    </source>
</evidence>
<feature type="signal peptide" evidence="1">
    <location>
        <begin position="1"/>
        <end position="30"/>
    </location>
</feature>